<gene>
    <name evidence="1" type="ORF">CmeUKMEL1_11585</name>
</gene>
<dbReference type="OrthoDB" id="2365600at2759"/>
<dbReference type="InterPro" id="IPR024079">
    <property type="entry name" value="MetalloPept_cat_dom_sf"/>
</dbReference>
<dbReference type="VEuPathDB" id="CryptoDB:CmeUKMEL1_11585"/>
<dbReference type="EMBL" id="JIBK01000041">
    <property type="protein sequence ID" value="POM84276.1"/>
    <property type="molecule type" value="Genomic_DNA"/>
</dbReference>
<dbReference type="AlphaFoldDB" id="A0A2P4Z2P4"/>
<sequence>MIFLSLIGAFEPFISIDNLKFIVKNLHILTGKEIKFIKHAETNINLVMKGRCSFSNNSDLKCYEYLEKQSNSESHHQISTSSMLEVLLKMKNTFIAEHSKNQIDYNFFLIGITSLDIFPTNDHKYVFGQSDPEKGIAIISVYRLYQNNENLMNIWSFNEIRALQTCMFDVCYMFDKRA</sequence>
<organism evidence="1 2">
    <name type="scientific">Cryptosporidium meleagridis</name>
    <dbReference type="NCBI Taxonomy" id="93969"/>
    <lineage>
        <taxon>Eukaryota</taxon>
        <taxon>Sar</taxon>
        <taxon>Alveolata</taxon>
        <taxon>Apicomplexa</taxon>
        <taxon>Conoidasida</taxon>
        <taxon>Coccidia</taxon>
        <taxon>Eucoccidiorida</taxon>
        <taxon>Eimeriorina</taxon>
        <taxon>Cryptosporidiidae</taxon>
        <taxon>Cryptosporidium</taxon>
    </lineage>
</organism>
<name>A0A2P4Z2P4_9CRYT</name>
<keyword evidence="2" id="KW-1185">Reference proteome</keyword>
<comment type="caution">
    <text evidence="1">The sequence shown here is derived from an EMBL/GenBank/DDBJ whole genome shotgun (WGS) entry which is preliminary data.</text>
</comment>
<evidence type="ECO:0000313" key="2">
    <source>
        <dbReference type="Proteomes" id="UP000236928"/>
    </source>
</evidence>
<dbReference type="GO" id="GO:0008237">
    <property type="term" value="F:metallopeptidase activity"/>
    <property type="evidence" value="ECO:0007669"/>
    <property type="project" value="InterPro"/>
</dbReference>
<evidence type="ECO:0000313" key="1">
    <source>
        <dbReference type="EMBL" id="POM84276.1"/>
    </source>
</evidence>
<reference evidence="1 2" key="1">
    <citation type="submission" date="2014-04" db="EMBL/GenBank/DDBJ databases">
        <title>Comparative Genomics of Cryptosporidium Species.</title>
        <authorList>
            <person name="Silva J.C."/>
            <person name="Su Q."/>
            <person name="Chalmers R."/>
            <person name="Chibucos M.C."/>
            <person name="Elwin K."/>
            <person name="Godinez A."/>
            <person name="Guo F."/>
            <person name="Huynh K."/>
            <person name="Orvis J."/>
            <person name="Ott S."/>
            <person name="Sadzewicz L."/>
            <person name="Sengamalay N."/>
            <person name="Shetty A."/>
            <person name="Sun M."/>
            <person name="Tallon L."/>
            <person name="Xiao L."/>
            <person name="Zhang H."/>
            <person name="Fraser C.M."/>
            <person name="Zhu G."/>
            <person name="Kissinger J."/>
            <person name="Widmer G."/>
        </authorList>
    </citation>
    <scope>NUCLEOTIDE SEQUENCE [LARGE SCALE GENOMIC DNA]</scope>
    <source>
        <strain evidence="1 2">UKMEL1</strain>
    </source>
</reference>
<dbReference type="Gene3D" id="3.40.390.10">
    <property type="entry name" value="Collagenase (Catalytic Domain)"/>
    <property type="match status" value="1"/>
</dbReference>
<accession>A0A2P4Z2P4</accession>
<proteinExistence type="predicted"/>
<dbReference type="Proteomes" id="UP000236928">
    <property type="component" value="Unassembled WGS sequence"/>
</dbReference>
<protein>
    <submittedName>
        <fullName evidence="1">Uncharacterized protein</fullName>
    </submittedName>
</protein>